<keyword evidence="11" id="KW-1185">Reference proteome</keyword>
<comment type="similarity">
    <text evidence="2 6">Belongs to the acyl-CoA dehydrogenase family.</text>
</comment>
<dbReference type="GO" id="GO:0003995">
    <property type="term" value="F:acyl-CoA dehydrogenase activity"/>
    <property type="evidence" value="ECO:0007669"/>
    <property type="project" value="TreeGrafter"/>
</dbReference>
<dbReference type="GO" id="GO:0005737">
    <property type="term" value="C:cytoplasm"/>
    <property type="evidence" value="ECO:0007669"/>
    <property type="project" value="TreeGrafter"/>
</dbReference>
<dbReference type="HOGENOM" id="CLU_018204_4_1_1"/>
<evidence type="ECO:0000259" key="8">
    <source>
        <dbReference type="Pfam" id="PF02770"/>
    </source>
</evidence>
<dbReference type="GO" id="GO:0033539">
    <property type="term" value="P:fatty acid beta-oxidation using acyl-CoA dehydrogenase"/>
    <property type="evidence" value="ECO:0007669"/>
    <property type="project" value="TreeGrafter"/>
</dbReference>
<keyword evidence="3 6" id="KW-0285">Flavoprotein</keyword>
<keyword evidence="4 6" id="KW-0274">FAD</keyword>
<protein>
    <submittedName>
        <fullName evidence="10">Acyl-CoA dehydrogenase</fullName>
    </submittedName>
</protein>
<dbReference type="AlphaFoldDB" id="A0A084G3R0"/>
<dbReference type="OMA" id="FFDEAYR"/>
<dbReference type="Gene3D" id="2.40.110.10">
    <property type="entry name" value="Butyryl-CoA Dehydrogenase, subunit A, domain 2"/>
    <property type="match status" value="1"/>
</dbReference>
<dbReference type="InterPro" id="IPR013786">
    <property type="entry name" value="AcylCoA_DH/ox_N"/>
</dbReference>
<gene>
    <name evidence="10" type="ORF">SAPIO_CDS6548</name>
</gene>
<dbReference type="InterPro" id="IPR009100">
    <property type="entry name" value="AcylCoA_DH/oxidase_NM_dom_sf"/>
</dbReference>
<dbReference type="PANTHER" id="PTHR48083:SF17">
    <property type="entry name" value="ACYL-COA DEHYDROGENASE (AFU_ORTHOLOGUE AFUA_2G16630)-RELATED"/>
    <property type="match status" value="1"/>
</dbReference>
<dbReference type="KEGG" id="sapo:SAPIO_CDS6548"/>
<dbReference type="SUPFAM" id="SSF56645">
    <property type="entry name" value="Acyl-CoA dehydrogenase NM domain-like"/>
    <property type="match status" value="1"/>
</dbReference>
<dbReference type="Pfam" id="PF00441">
    <property type="entry name" value="Acyl-CoA_dh_1"/>
    <property type="match status" value="1"/>
</dbReference>
<evidence type="ECO:0000256" key="2">
    <source>
        <dbReference type="ARBA" id="ARBA00009347"/>
    </source>
</evidence>
<dbReference type="Gene3D" id="1.10.540.10">
    <property type="entry name" value="Acyl-CoA dehydrogenase/oxidase, N-terminal domain"/>
    <property type="match status" value="1"/>
</dbReference>
<dbReference type="OrthoDB" id="10254877at2759"/>
<dbReference type="Pfam" id="PF02770">
    <property type="entry name" value="Acyl-CoA_dh_M"/>
    <property type="match status" value="1"/>
</dbReference>
<dbReference type="EMBL" id="JOWA01000104">
    <property type="protein sequence ID" value="KEZ41972.1"/>
    <property type="molecule type" value="Genomic_DNA"/>
</dbReference>
<dbReference type="CDD" id="cd00567">
    <property type="entry name" value="ACAD"/>
    <property type="match status" value="1"/>
</dbReference>
<evidence type="ECO:0000256" key="6">
    <source>
        <dbReference type="RuleBase" id="RU362125"/>
    </source>
</evidence>
<reference evidence="10 11" key="1">
    <citation type="journal article" date="2014" name="Genome Announc.">
        <title>Draft genome sequence of the pathogenic fungus Scedosporium apiospermum.</title>
        <authorList>
            <person name="Vandeputte P."/>
            <person name="Ghamrawi S."/>
            <person name="Rechenmann M."/>
            <person name="Iltis A."/>
            <person name="Giraud S."/>
            <person name="Fleury M."/>
            <person name="Thornton C."/>
            <person name="Delhaes L."/>
            <person name="Meyer W."/>
            <person name="Papon N."/>
            <person name="Bouchara J.P."/>
        </authorList>
    </citation>
    <scope>NUCLEOTIDE SEQUENCE [LARGE SCALE GENOMIC DNA]</scope>
    <source>
        <strain evidence="10 11">IHEM 14462</strain>
    </source>
</reference>
<dbReference type="InterPro" id="IPR050741">
    <property type="entry name" value="Acyl-CoA_dehydrogenase"/>
</dbReference>
<dbReference type="Proteomes" id="UP000028545">
    <property type="component" value="Unassembled WGS sequence"/>
</dbReference>
<dbReference type="GO" id="GO:0050660">
    <property type="term" value="F:flavin adenine dinucleotide binding"/>
    <property type="evidence" value="ECO:0007669"/>
    <property type="project" value="InterPro"/>
</dbReference>
<dbReference type="RefSeq" id="XP_016641771.1">
    <property type="nucleotide sequence ID" value="XM_016788618.1"/>
</dbReference>
<evidence type="ECO:0000256" key="1">
    <source>
        <dbReference type="ARBA" id="ARBA00001974"/>
    </source>
</evidence>
<evidence type="ECO:0000313" key="10">
    <source>
        <dbReference type="EMBL" id="KEZ41972.1"/>
    </source>
</evidence>
<organism evidence="10 11">
    <name type="scientific">Pseudallescheria apiosperma</name>
    <name type="common">Scedosporium apiospermum</name>
    <dbReference type="NCBI Taxonomy" id="563466"/>
    <lineage>
        <taxon>Eukaryota</taxon>
        <taxon>Fungi</taxon>
        <taxon>Dikarya</taxon>
        <taxon>Ascomycota</taxon>
        <taxon>Pezizomycotina</taxon>
        <taxon>Sordariomycetes</taxon>
        <taxon>Hypocreomycetidae</taxon>
        <taxon>Microascales</taxon>
        <taxon>Microascaceae</taxon>
        <taxon>Scedosporium</taxon>
    </lineage>
</organism>
<evidence type="ECO:0000313" key="11">
    <source>
        <dbReference type="Proteomes" id="UP000028545"/>
    </source>
</evidence>
<evidence type="ECO:0000259" key="9">
    <source>
        <dbReference type="Pfam" id="PF02771"/>
    </source>
</evidence>
<dbReference type="InterPro" id="IPR006091">
    <property type="entry name" value="Acyl-CoA_Oxase/DH_mid-dom"/>
</dbReference>
<dbReference type="PANTHER" id="PTHR48083">
    <property type="entry name" value="MEDIUM-CHAIN SPECIFIC ACYL-COA DEHYDROGENASE, MITOCHONDRIAL-RELATED"/>
    <property type="match status" value="1"/>
</dbReference>
<comment type="caution">
    <text evidence="10">The sequence shown here is derived from an EMBL/GenBank/DDBJ whole genome shotgun (WGS) entry which is preliminary data.</text>
</comment>
<keyword evidence="5 6" id="KW-0560">Oxidoreductase</keyword>
<evidence type="ECO:0000259" key="7">
    <source>
        <dbReference type="Pfam" id="PF00441"/>
    </source>
</evidence>
<evidence type="ECO:0000256" key="5">
    <source>
        <dbReference type="ARBA" id="ARBA00023002"/>
    </source>
</evidence>
<dbReference type="GeneID" id="27725620"/>
<feature type="domain" description="Acyl-CoA oxidase/dehydrogenase middle" evidence="8">
    <location>
        <begin position="156"/>
        <end position="251"/>
    </location>
</feature>
<dbReference type="InterPro" id="IPR009075">
    <property type="entry name" value="AcylCo_DH/oxidase_C"/>
</dbReference>
<dbReference type="InterPro" id="IPR046373">
    <property type="entry name" value="Acyl-CoA_Oxase/DH_mid-dom_sf"/>
</dbReference>
<feature type="domain" description="Acyl-CoA dehydrogenase/oxidase N-terminal" evidence="9">
    <location>
        <begin position="27"/>
        <end position="152"/>
    </location>
</feature>
<evidence type="ECO:0000256" key="3">
    <source>
        <dbReference type="ARBA" id="ARBA00022630"/>
    </source>
</evidence>
<comment type="cofactor">
    <cofactor evidence="1 6">
        <name>FAD</name>
        <dbReference type="ChEBI" id="CHEBI:57692"/>
    </cofactor>
</comment>
<dbReference type="Pfam" id="PF02771">
    <property type="entry name" value="Acyl-CoA_dh_N"/>
    <property type="match status" value="1"/>
</dbReference>
<feature type="domain" description="Acyl-CoA dehydrogenase/oxidase C-terminal" evidence="7">
    <location>
        <begin position="263"/>
        <end position="415"/>
    </location>
</feature>
<dbReference type="InterPro" id="IPR036250">
    <property type="entry name" value="AcylCo_DH-like_C"/>
</dbReference>
<sequence length="422" mass="46401">MASALTSNIPFADPNWHTDKGNPYYKDSHRKLQRFIREYVDSEIIPNGAEWEAQGYVPDHAFKRHAELGFLAAAVFPLPKSSLGGVKLPAGISPDEWDEFHDAVLTDEIARCGYLGVVWGINGGATTGGAPLSTYGTEEQKQKYLRPLLTGDQKHCLMVTEPDAGSDVAGLTTEAKKTKDGKHFVINGQKKWITQGQLATHALVAARTGGPGHKGLTVFIVDMDTQGIHRKKMYNSGVSSSGSSFIDLDNVVVPVENILGREGQGFEVIMSTFTHERLWVGITALRLSRVALEDSYRYALRRETFGKKLFENQAIRLKFSKMAGLIEPMQHLMEDLVRRSVTTPALAFSPWAALLKMQAAHNLETVCREAQQVFGGMGYSRGGAGGRVEQISRDVRVLVVSGGSEEILMDMIAKQQKKLAKL</sequence>
<dbReference type="VEuPathDB" id="FungiDB:SAPIO_CDS6548"/>
<dbReference type="FunFam" id="2.40.110.10:FF:000002">
    <property type="entry name" value="Acyl-CoA dehydrogenase fadE12"/>
    <property type="match status" value="1"/>
</dbReference>
<accession>A0A084G3R0</accession>
<name>A0A084G3R0_PSEDA</name>
<dbReference type="Gene3D" id="1.20.140.10">
    <property type="entry name" value="Butyryl-CoA Dehydrogenase, subunit A, domain 3"/>
    <property type="match status" value="1"/>
</dbReference>
<proteinExistence type="inferred from homology"/>
<evidence type="ECO:0000256" key="4">
    <source>
        <dbReference type="ARBA" id="ARBA00022827"/>
    </source>
</evidence>
<dbReference type="SUPFAM" id="SSF47203">
    <property type="entry name" value="Acyl-CoA dehydrogenase C-terminal domain-like"/>
    <property type="match status" value="1"/>
</dbReference>
<dbReference type="InterPro" id="IPR037069">
    <property type="entry name" value="AcylCoA_DH/ox_N_sf"/>
</dbReference>